<evidence type="ECO:0000313" key="4">
    <source>
        <dbReference type="Proteomes" id="UP000310066"/>
    </source>
</evidence>
<feature type="domain" description="2,6-dihydroxypyridine 3-monooxygenase substrate binding" evidence="2">
    <location>
        <begin position="198"/>
        <end position="327"/>
    </location>
</feature>
<dbReference type="EMBL" id="NAJP01000079">
    <property type="protein sequence ID" value="TKA34542.1"/>
    <property type="molecule type" value="Genomic_DNA"/>
</dbReference>
<dbReference type="InterPro" id="IPR054707">
    <property type="entry name" value="DhpH_subs-bd"/>
</dbReference>
<keyword evidence="1" id="KW-0812">Transmembrane</keyword>
<feature type="transmembrane region" description="Helical" evidence="1">
    <location>
        <begin position="17"/>
        <end position="36"/>
    </location>
</feature>
<protein>
    <recommendedName>
        <fullName evidence="2">2,6-dihydroxypyridine 3-monooxygenase substrate binding domain-containing protein</fullName>
    </recommendedName>
</protein>
<dbReference type="InterPro" id="IPR036188">
    <property type="entry name" value="FAD/NAD-bd_sf"/>
</dbReference>
<dbReference type="STRING" id="329885.A0A4U0UHP3"/>
<dbReference type="OrthoDB" id="16820at2759"/>
<dbReference type="Pfam" id="PF22607">
    <property type="entry name" value="FAD_binding-like"/>
    <property type="match status" value="1"/>
</dbReference>
<dbReference type="InterPro" id="IPR053212">
    <property type="entry name" value="DHP_3-monooxygenase"/>
</dbReference>
<sequence>MQRIAAMSTQSTTPKSVIIVGGSLAGLMHALVFLSLPSPPKVRILERSPTALLHDQGAGVVAGNETQEFFTKYVRPGRDIAVTSPMRHYLNRKGDVMPETVKHQAQRMTSWDLLYHLLRWRIEGRESGHTQGLEADDRPKAQYDNGCTVTGVAEDPDGIRLTWTQHGEHSAIADLVIAADGASSTIRRLVAPAVERKYAGYVGWRGTCLETELSEAAREVFIERFTFYHTDGNQILGYVIPGRDGTLERGKRLFNWVWYCNSAEGSPEHEDLMTGNDGKRHAITLPVGAMKDSVWKRQQEYAAEILPPQFAEAVRKTEQPFVQAITDVISSQSSFMDAKVLLVGDALAGFRPHTAASTGQAAFDALTLGQWMTGEITKEKYDEKVLEFAQRLQHHGVVLGERSQFGRHPFNG</sequence>
<keyword evidence="1" id="KW-0472">Membrane</keyword>
<comment type="caution">
    <text evidence="3">The sequence shown here is derived from an EMBL/GenBank/DDBJ whole genome shotgun (WGS) entry which is preliminary data.</text>
</comment>
<reference evidence="3 4" key="1">
    <citation type="submission" date="2017-03" db="EMBL/GenBank/DDBJ databases">
        <title>Genomes of endolithic fungi from Antarctica.</title>
        <authorList>
            <person name="Coleine C."/>
            <person name="Masonjones S."/>
            <person name="Stajich J.E."/>
        </authorList>
    </citation>
    <scope>NUCLEOTIDE SEQUENCE [LARGE SCALE GENOMIC DNA]</scope>
    <source>
        <strain evidence="3 4">CCFEE 5311</strain>
    </source>
</reference>
<name>A0A4U0UHP3_9PEZI</name>
<evidence type="ECO:0000313" key="3">
    <source>
        <dbReference type="EMBL" id="TKA34542.1"/>
    </source>
</evidence>
<dbReference type="Gene3D" id="3.30.9.60">
    <property type="match status" value="1"/>
</dbReference>
<dbReference type="PANTHER" id="PTHR47469">
    <property type="entry name" value="MONOOXYGENASE-LIKE"/>
    <property type="match status" value="1"/>
</dbReference>
<accession>A0A4U0UHP3</accession>
<gene>
    <name evidence="3" type="ORF">B0A54_13597</name>
</gene>
<dbReference type="SUPFAM" id="SSF51905">
    <property type="entry name" value="FAD/NAD(P)-binding domain"/>
    <property type="match status" value="1"/>
</dbReference>
<dbReference type="SUPFAM" id="SSF54373">
    <property type="entry name" value="FAD-linked reductases, C-terminal domain"/>
    <property type="match status" value="1"/>
</dbReference>
<evidence type="ECO:0000259" key="2">
    <source>
        <dbReference type="Pfam" id="PF22607"/>
    </source>
</evidence>
<dbReference type="AlphaFoldDB" id="A0A4U0UHP3"/>
<proteinExistence type="predicted"/>
<dbReference type="Proteomes" id="UP000310066">
    <property type="component" value="Unassembled WGS sequence"/>
</dbReference>
<organism evidence="3 4">
    <name type="scientific">Friedmanniomyces endolithicus</name>
    <dbReference type="NCBI Taxonomy" id="329885"/>
    <lineage>
        <taxon>Eukaryota</taxon>
        <taxon>Fungi</taxon>
        <taxon>Dikarya</taxon>
        <taxon>Ascomycota</taxon>
        <taxon>Pezizomycotina</taxon>
        <taxon>Dothideomycetes</taxon>
        <taxon>Dothideomycetidae</taxon>
        <taxon>Mycosphaerellales</taxon>
        <taxon>Teratosphaeriaceae</taxon>
        <taxon>Friedmanniomyces</taxon>
    </lineage>
</organism>
<evidence type="ECO:0000256" key="1">
    <source>
        <dbReference type="SAM" id="Phobius"/>
    </source>
</evidence>
<dbReference type="PANTHER" id="PTHR47469:SF2">
    <property type="entry name" value="OS06G0597600 PROTEIN"/>
    <property type="match status" value="1"/>
</dbReference>
<keyword evidence="1" id="KW-1133">Transmembrane helix</keyword>